<dbReference type="EMBL" id="VLKK01000006">
    <property type="protein sequence ID" value="TWH93641.1"/>
    <property type="molecule type" value="Genomic_DNA"/>
</dbReference>
<reference evidence="2 3" key="1">
    <citation type="journal article" date="2015" name="Stand. Genomic Sci.">
        <title>Genomic Encyclopedia of Bacterial and Archaeal Type Strains, Phase III: the genomes of soil and plant-associated and newly described type strains.</title>
        <authorList>
            <person name="Whitman W.B."/>
            <person name="Woyke T."/>
            <person name="Klenk H.P."/>
            <person name="Zhou Y."/>
            <person name="Lilburn T.G."/>
            <person name="Beck B.J."/>
            <person name="De Vos P."/>
            <person name="Vandamme P."/>
            <person name="Eisen J.A."/>
            <person name="Garrity G."/>
            <person name="Hugenholtz P."/>
            <person name="Kyrpides N.C."/>
        </authorList>
    </citation>
    <scope>NUCLEOTIDE SEQUENCE [LARGE SCALE GENOMIC DNA]</scope>
    <source>
        <strain evidence="2 3">CGMCC 1.7748</strain>
    </source>
</reference>
<keyword evidence="3" id="KW-1185">Reference proteome</keyword>
<dbReference type="Pfam" id="PF13460">
    <property type="entry name" value="NAD_binding_10"/>
    <property type="match status" value="1"/>
</dbReference>
<evidence type="ECO:0000313" key="2">
    <source>
        <dbReference type="EMBL" id="TWH93641.1"/>
    </source>
</evidence>
<dbReference type="InterPro" id="IPR052718">
    <property type="entry name" value="NmrA-type_oxidoreductase"/>
</dbReference>
<protein>
    <submittedName>
        <fullName evidence="2">NAD(P)H dehydrogenase (Quinone)</fullName>
    </submittedName>
</protein>
<name>A0A562KE21_SPHWJ</name>
<dbReference type="PANTHER" id="PTHR47129">
    <property type="entry name" value="QUINONE OXIDOREDUCTASE 2"/>
    <property type="match status" value="1"/>
</dbReference>
<organism evidence="2 3">
    <name type="scientific">Sphingobium wenxiniae (strain DSM 21828 / CGMCC 1.7748 / JZ-1)</name>
    <dbReference type="NCBI Taxonomy" id="595605"/>
    <lineage>
        <taxon>Bacteria</taxon>
        <taxon>Pseudomonadati</taxon>
        <taxon>Pseudomonadota</taxon>
        <taxon>Alphaproteobacteria</taxon>
        <taxon>Sphingomonadales</taxon>
        <taxon>Sphingomonadaceae</taxon>
        <taxon>Sphingobium</taxon>
    </lineage>
</organism>
<evidence type="ECO:0000313" key="3">
    <source>
        <dbReference type="Proteomes" id="UP000316624"/>
    </source>
</evidence>
<dbReference type="PANTHER" id="PTHR47129:SF1">
    <property type="entry name" value="NMRA-LIKE DOMAIN-CONTAINING PROTEIN"/>
    <property type="match status" value="1"/>
</dbReference>
<proteinExistence type="predicted"/>
<dbReference type="InterPro" id="IPR036291">
    <property type="entry name" value="NAD(P)-bd_dom_sf"/>
</dbReference>
<dbReference type="RefSeq" id="WP_199739932.1">
    <property type="nucleotide sequence ID" value="NZ_JACIIY010000060.1"/>
</dbReference>
<accession>A0A562KE21</accession>
<evidence type="ECO:0000259" key="1">
    <source>
        <dbReference type="Pfam" id="PF13460"/>
    </source>
</evidence>
<dbReference type="AlphaFoldDB" id="A0A562KE21"/>
<dbReference type="Gene3D" id="3.40.50.720">
    <property type="entry name" value="NAD(P)-binding Rossmann-like Domain"/>
    <property type="match status" value="1"/>
</dbReference>
<dbReference type="InterPro" id="IPR016040">
    <property type="entry name" value="NAD(P)-bd_dom"/>
</dbReference>
<sequence length="300" mass="31440">MTKPAIAVTGASGQLGQKVLEHLLSAGASHVIAVTRNPDALAAWQARGIHVRHGDFNDPASLDVAFSGVERMVMIATDEMATPGLRIAQHGNAVAAAQRVGVGFVAYTSMINPGPDSPVSFLPDHYATETLIGDSGIAHGILRHGWYLDNLLATLPAVLASGTWLTSAGDGRASYIARDDAARAAAALLLADRPAEGMLEIVGSPMAVTEMVEIVSRVFDQSIQLLPLSEKAFVEALSAAGVPAPFAALAASVDSNTRLGRADVQSDAFEHLTGQLPQTLEQFLTAHRDVIKDRVNALAQ</sequence>
<gene>
    <name evidence="2" type="ORF">IQ35_01850</name>
</gene>
<dbReference type="SUPFAM" id="SSF51735">
    <property type="entry name" value="NAD(P)-binding Rossmann-fold domains"/>
    <property type="match status" value="1"/>
</dbReference>
<dbReference type="Gene3D" id="3.90.25.10">
    <property type="entry name" value="UDP-galactose 4-epimerase, domain 1"/>
    <property type="match status" value="1"/>
</dbReference>
<feature type="domain" description="NAD(P)-binding" evidence="1">
    <location>
        <begin position="10"/>
        <end position="189"/>
    </location>
</feature>
<dbReference type="Proteomes" id="UP000316624">
    <property type="component" value="Unassembled WGS sequence"/>
</dbReference>
<comment type="caution">
    <text evidence="2">The sequence shown here is derived from an EMBL/GenBank/DDBJ whole genome shotgun (WGS) entry which is preliminary data.</text>
</comment>